<feature type="domain" description="MI" evidence="5">
    <location>
        <begin position="188"/>
        <end position="280"/>
    </location>
</feature>
<dbReference type="OrthoDB" id="10251809at2759"/>
<dbReference type="EMBL" id="BSXW01000174">
    <property type="protein sequence ID" value="GMF13883.1"/>
    <property type="molecule type" value="Genomic_DNA"/>
</dbReference>
<evidence type="ECO:0000256" key="3">
    <source>
        <dbReference type="ARBA" id="ARBA00023187"/>
    </source>
</evidence>
<evidence type="ECO:0000259" key="5">
    <source>
        <dbReference type="PROSITE" id="PS51366"/>
    </source>
</evidence>
<accession>A0A9W6TKD5</accession>
<dbReference type="InterPro" id="IPR050781">
    <property type="entry name" value="CWC22_splicing_factor"/>
</dbReference>
<sequence length="280" mass="30833">MNCITPGVDRITTKSAAGPLASWVHKSTSVPHCCAPDGSTQAQFGTAAVLRLESTSRDGQFVHGLYLEGFGNGVLETSLSREMYVSVPVLTYLAVVTIASKDLSRGEGGGGGKTRAAVSDNVFECPVAALQSTAVHEQLGLVESGDQTTHETTLEEKFNLKSSRGSDDDGDDGDEAGELNNLLQIKWQFRTTRAGSRQSMTIMSSITHKECVHKLMKFNIRLGQEKEICSMLIECCSQERTYLRYFGRLSERFCLLEHEYKDALDECFAKNTRYPPTRNE</sequence>
<dbReference type="AlphaFoldDB" id="A0A9W6TKD5"/>
<keyword evidence="7" id="KW-1185">Reference proteome</keyword>
<proteinExistence type="predicted"/>
<dbReference type="PANTHER" id="PTHR18034:SF3">
    <property type="entry name" value="PRE-MRNA-SPLICING FACTOR CWC22 HOMOLOG"/>
    <property type="match status" value="1"/>
</dbReference>
<dbReference type="GO" id="GO:0000398">
    <property type="term" value="P:mRNA splicing, via spliceosome"/>
    <property type="evidence" value="ECO:0007669"/>
    <property type="project" value="TreeGrafter"/>
</dbReference>
<keyword evidence="4" id="KW-0539">Nucleus</keyword>
<name>A0A9W6TKD5_9STRA</name>
<dbReference type="InterPro" id="IPR003891">
    <property type="entry name" value="Initiation_fac_eIF4g_MI"/>
</dbReference>
<dbReference type="GO" id="GO:0071013">
    <property type="term" value="C:catalytic step 2 spliceosome"/>
    <property type="evidence" value="ECO:0007669"/>
    <property type="project" value="TreeGrafter"/>
</dbReference>
<dbReference type="Pfam" id="PF02847">
    <property type="entry name" value="MA3"/>
    <property type="match status" value="1"/>
</dbReference>
<evidence type="ECO:0000313" key="6">
    <source>
        <dbReference type="EMBL" id="GMF13883.1"/>
    </source>
</evidence>
<keyword evidence="3" id="KW-0508">mRNA splicing</keyword>
<reference evidence="6" key="1">
    <citation type="submission" date="2023-04" db="EMBL/GenBank/DDBJ databases">
        <title>Phytophthora lilii NBRC 32176.</title>
        <authorList>
            <person name="Ichikawa N."/>
            <person name="Sato H."/>
            <person name="Tonouchi N."/>
        </authorList>
    </citation>
    <scope>NUCLEOTIDE SEQUENCE</scope>
    <source>
        <strain evidence="6">NBRC 32176</strain>
    </source>
</reference>
<evidence type="ECO:0000256" key="2">
    <source>
        <dbReference type="ARBA" id="ARBA00022664"/>
    </source>
</evidence>
<evidence type="ECO:0000256" key="1">
    <source>
        <dbReference type="ARBA" id="ARBA00004123"/>
    </source>
</evidence>
<protein>
    <submittedName>
        <fullName evidence="6">Unnamed protein product</fullName>
    </submittedName>
</protein>
<dbReference type="GO" id="GO:0003723">
    <property type="term" value="F:RNA binding"/>
    <property type="evidence" value="ECO:0007669"/>
    <property type="project" value="TreeGrafter"/>
</dbReference>
<gene>
    <name evidence="6" type="ORF">Plil01_000431200</name>
</gene>
<dbReference type="PROSITE" id="PS51366">
    <property type="entry name" value="MI"/>
    <property type="match status" value="1"/>
</dbReference>
<evidence type="ECO:0000313" key="7">
    <source>
        <dbReference type="Proteomes" id="UP001165083"/>
    </source>
</evidence>
<dbReference type="PANTHER" id="PTHR18034">
    <property type="entry name" value="CELL CYCLE CONTROL PROTEIN CWF22-RELATED"/>
    <property type="match status" value="1"/>
</dbReference>
<dbReference type="Proteomes" id="UP001165083">
    <property type="component" value="Unassembled WGS sequence"/>
</dbReference>
<organism evidence="6 7">
    <name type="scientific">Phytophthora lilii</name>
    <dbReference type="NCBI Taxonomy" id="2077276"/>
    <lineage>
        <taxon>Eukaryota</taxon>
        <taxon>Sar</taxon>
        <taxon>Stramenopiles</taxon>
        <taxon>Oomycota</taxon>
        <taxon>Peronosporomycetes</taxon>
        <taxon>Peronosporales</taxon>
        <taxon>Peronosporaceae</taxon>
        <taxon>Phytophthora</taxon>
    </lineage>
</organism>
<comment type="caution">
    <text evidence="6">The sequence shown here is derived from an EMBL/GenBank/DDBJ whole genome shotgun (WGS) entry which is preliminary data.</text>
</comment>
<comment type="subcellular location">
    <subcellularLocation>
        <location evidence="1">Nucleus</location>
    </subcellularLocation>
</comment>
<keyword evidence="2" id="KW-0507">mRNA processing</keyword>
<evidence type="ECO:0000256" key="4">
    <source>
        <dbReference type="ARBA" id="ARBA00023242"/>
    </source>
</evidence>